<evidence type="ECO:0000259" key="9">
    <source>
        <dbReference type="PROSITE" id="PS50862"/>
    </source>
</evidence>
<feature type="binding site" evidence="8">
    <location>
        <position position="472"/>
    </location>
    <ligand>
        <name>L-aspartate</name>
        <dbReference type="ChEBI" id="CHEBI:29991"/>
    </ligand>
</feature>
<dbReference type="AlphaFoldDB" id="A0A449B9T7"/>
<dbReference type="Pfam" id="PF00152">
    <property type="entry name" value="tRNA-synt_2"/>
    <property type="match status" value="1"/>
</dbReference>
<dbReference type="InterPro" id="IPR004524">
    <property type="entry name" value="Asp-tRNA-ligase_1"/>
</dbReference>
<comment type="subcellular location">
    <subcellularLocation>
        <location evidence="8">Cytoplasm</location>
    </subcellularLocation>
</comment>
<comment type="subunit">
    <text evidence="2 8">Homodimer.</text>
</comment>
<dbReference type="InterPro" id="IPR006195">
    <property type="entry name" value="aa-tRNA-synth_II"/>
</dbReference>
<feature type="region of interest" description="Aspartate" evidence="8">
    <location>
        <begin position="189"/>
        <end position="192"/>
    </location>
</feature>
<dbReference type="OrthoDB" id="9802326at2"/>
<dbReference type="Gene3D" id="3.30.1360.30">
    <property type="entry name" value="GAD-like domain"/>
    <property type="match status" value="1"/>
</dbReference>
<keyword evidence="5 8" id="KW-0067">ATP-binding</keyword>
<dbReference type="EMBL" id="LR215043">
    <property type="protein sequence ID" value="VEU77949.1"/>
    <property type="molecule type" value="Genomic_DNA"/>
</dbReference>
<dbReference type="PROSITE" id="PS50862">
    <property type="entry name" value="AA_TRNA_LIGASE_II"/>
    <property type="match status" value="1"/>
</dbReference>
<protein>
    <recommendedName>
        <fullName evidence="8">Aspartate--tRNA ligase</fullName>
        <ecNumber evidence="8">6.1.1.12</ecNumber>
    </recommendedName>
    <alternativeName>
        <fullName evidence="8">Aspartyl-tRNA synthetase</fullName>
        <shortName evidence="8">AspRS</shortName>
    </alternativeName>
</protein>
<feature type="binding site" evidence="8">
    <location>
        <begin position="211"/>
        <end position="213"/>
    </location>
    <ligand>
        <name>ATP</name>
        <dbReference type="ChEBI" id="CHEBI:30616"/>
    </ligand>
</feature>
<dbReference type="PRINTS" id="PR01042">
    <property type="entry name" value="TRNASYNTHASP"/>
</dbReference>
<feature type="binding site" evidence="8">
    <location>
        <position position="465"/>
    </location>
    <ligand>
        <name>ATP</name>
        <dbReference type="ChEBI" id="CHEBI:30616"/>
    </ligand>
</feature>
<dbReference type="NCBIfam" id="TIGR00459">
    <property type="entry name" value="aspS_bact"/>
    <property type="match status" value="1"/>
</dbReference>
<dbReference type="GO" id="GO:0004815">
    <property type="term" value="F:aspartate-tRNA ligase activity"/>
    <property type="evidence" value="ECO:0007669"/>
    <property type="project" value="UniProtKB-UniRule"/>
</dbReference>
<comment type="catalytic activity">
    <reaction evidence="8">
        <text>tRNA(Asp) + L-aspartate + ATP = L-aspartyl-tRNA(Asp) + AMP + diphosphate</text>
        <dbReference type="Rhea" id="RHEA:19649"/>
        <dbReference type="Rhea" id="RHEA-COMP:9660"/>
        <dbReference type="Rhea" id="RHEA-COMP:9678"/>
        <dbReference type="ChEBI" id="CHEBI:29991"/>
        <dbReference type="ChEBI" id="CHEBI:30616"/>
        <dbReference type="ChEBI" id="CHEBI:33019"/>
        <dbReference type="ChEBI" id="CHEBI:78442"/>
        <dbReference type="ChEBI" id="CHEBI:78516"/>
        <dbReference type="ChEBI" id="CHEBI:456215"/>
        <dbReference type="EC" id="6.1.1.12"/>
    </reaction>
</comment>
<evidence type="ECO:0000256" key="5">
    <source>
        <dbReference type="ARBA" id="ARBA00022840"/>
    </source>
</evidence>
<accession>A0A449B9T7</accession>
<comment type="similarity">
    <text evidence="1 8">Belongs to the class-II aminoacyl-tRNA synthetase family. Type 1 subfamily.</text>
</comment>
<evidence type="ECO:0000313" key="11">
    <source>
        <dbReference type="Proteomes" id="UP000290876"/>
    </source>
</evidence>
<dbReference type="SUPFAM" id="SSF55681">
    <property type="entry name" value="Class II aaRS and biotin synthetases"/>
    <property type="match status" value="1"/>
</dbReference>
<dbReference type="Proteomes" id="UP000290876">
    <property type="component" value="Chromosome"/>
</dbReference>
<dbReference type="InterPro" id="IPR004364">
    <property type="entry name" value="Aa-tRNA-synt_II"/>
</dbReference>
<keyword evidence="8" id="KW-0963">Cytoplasm</keyword>
<comment type="caution">
    <text evidence="8">Lacks conserved residue(s) required for the propagation of feature annotation.</text>
</comment>
<dbReference type="Pfam" id="PF01336">
    <property type="entry name" value="tRNA_anti-codon"/>
    <property type="match status" value="1"/>
</dbReference>
<dbReference type="EC" id="6.1.1.12" evidence="8"/>
<dbReference type="GO" id="GO:0005524">
    <property type="term" value="F:ATP binding"/>
    <property type="evidence" value="ECO:0007669"/>
    <property type="project" value="UniProtKB-UniRule"/>
</dbReference>
<evidence type="ECO:0000256" key="2">
    <source>
        <dbReference type="ARBA" id="ARBA00011738"/>
    </source>
</evidence>
<dbReference type="InterPro" id="IPR002312">
    <property type="entry name" value="Asp/Asn-tRNA-synth_IIb"/>
</dbReference>
<evidence type="ECO:0000256" key="4">
    <source>
        <dbReference type="ARBA" id="ARBA00022741"/>
    </source>
</evidence>
<feature type="domain" description="Aminoacyl-transfer RNA synthetases class-II family profile" evidence="9">
    <location>
        <begin position="133"/>
        <end position="538"/>
    </location>
</feature>
<proteinExistence type="inferred from homology"/>
<keyword evidence="6 8" id="KW-0648">Protein biosynthesis</keyword>
<dbReference type="Gene3D" id="3.30.930.10">
    <property type="entry name" value="Bira Bifunctional Protein, Domain 2"/>
    <property type="match status" value="1"/>
</dbReference>
<evidence type="ECO:0000256" key="6">
    <source>
        <dbReference type="ARBA" id="ARBA00022917"/>
    </source>
</evidence>
<evidence type="ECO:0000256" key="7">
    <source>
        <dbReference type="ARBA" id="ARBA00023146"/>
    </source>
</evidence>
<feature type="binding site" evidence="8">
    <location>
        <begin position="517"/>
        <end position="520"/>
    </location>
    <ligand>
        <name>ATP</name>
        <dbReference type="ChEBI" id="CHEBI:30616"/>
    </ligand>
</feature>
<evidence type="ECO:0000256" key="3">
    <source>
        <dbReference type="ARBA" id="ARBA00022598"/>
    </source>
</evidence>
<sequence length="569" mass="65678">MKSKTINNGQINSKHLGKQLTVHGWVANKRRFGELTFIDLRDRSGIIQCVFNQDLKVNKESVMEVTGELVRRIKPNPNLPTGEFELVVNSFEIFTQAPEELPFAIRNDIDVKEDLRLKHRYLDLRRPKMLENLMLRHKLITTISNFLTKEGFLGVETPLLAKSTPEGARDFLVPTRNKGNFWALPQSPQLFKQILMIGGIEKYYQFAKCFRDEDSRKDRQPEFTQLDIEVSFLTVKDFQKFIEKMFKHTFKQLGLELAKGAFPRYKYFDVLRDYGTDKPDLRYGYKIQDCNDFCVDTEFNIIKDAPAKRYLFVDSIITKKDFVELEEIAKKNGANILFYFVVQNGKVILTNFANKVPEAVQTLITQNENHDGTYFIVANTYENASKALGAVRVSLNEKFHYANDDIYHFSWITDWPMFEKDEESGTWQAAHHPFTQFDHEISKLDKLPMEKIKAKSYDLVLNGFELGSGSARIFDPIVQKKMFDLIGLTKEQQQAKFGWFLEAFSYGVPPHCGIGLGLERLLMIIAKEKSIRDVMAFPKNAKQIDVFMEAPSTVDATQLNDLGLELSEK</sequence>
<dbReference type="CDD" id="cd04317">
    <property type="entry name" value="EcAspRS_like_N"/>
    <property type="match status" value="1"/>
</dbReference>
<name>A0A449B9T7_9BACT</name>
<dbReference type="RefSeq" id="WP_129622803.1">
    <property type="nucleotide sequence ID" value="NZ_LR215043.1"/>
</dbReference>
<comment type="function">
    <text evidence="8">Catalyzes the attachment of L-aspartate to tRNA(Asp) in a two-step reaction: L-aspartate is first activated by ATP to form Asp-AMP and then transferred to the acceptor end of tRNA(Asp).</text>
</comment>
<dbReference type="InterPro" id="IPR047089">
    <property type="entry name" value="Asp-tRNA-ligase_1_N"/>
</dbReference>
<keyword evidence="4 8" id="KW-0547">Nucleotide-binding</keyword>
<feature type="binding site" evidence="8">
    <location>
        <position position="211"/>
    </location>
    <ligand>
        <name>L-aspartate</name>
        <dbReference type="ChEBI" id="CHEBI:29991"/>
    </ligand>
</feature>
<keyword evidence="3 8" id="KW-0436">Ligase</keyword>
<dbReference type="Gene3D" id="2.40.50.140">
    <property type="entry name" value="Nucleic acid-binding proteins"/>
    <property type="match status" value="1"/>
</dbReference>
<dbReference type="InterPro" id="IPR012340">
    <property type="entry name" value="NA-bd_OB-fold"/>
</dbReference>
<keyword evidence="7 8" id="KW-0030">Aminoacyl-tRNA synthetase</keyword>
<dbReference type="HAMAP" id="MF_00044">
    <property type="entry name" value="Asp_tRNA_synth_type1"/>
    <property type="match status" value="1"/>
</dbReference>
<evidence type="ECO:0000256" key="1">
    <source>
        <dbReference type="ARBA" id="ARBA00006303"/>
    </source>
</evidence>
<dbReference type="GO" id="GO:0006422">
    <property type="term" value="P:aspartyl-tRNA aminoacylation"/>
    <property type="evidence" value="ECO:0007669"/>
    <property type="project" value="UniProtKB-UniRule"/>
</dbReference>
<dbReference type="PANTHER" id="PTHR22594:SF5">
    <property type="entry name" value="ASPARTATE--TRNA LIGASE, MITOCHONDRIAL"/>
    <property type="match status" value="1"/>
</dbReference>
<dbReference type="PANTHER" id="PTHR22594">
    <property type="entry name" value="ASPARTYL/LYSYL-TRNA SYNTHETASE"/>
    <property type="match status" value="1"/>
</dbReference>
<reference evidence="10 11" key="1">
    <citation type="submission" date="2019-01" db="EMBL/GenBank/DDBJ databases">
        <authorList>
            <consortium name="Pathogen Informatics"/>
        </authorList>
    </citation>
    <scope>NUCLEOTIDE SEQUENCE [LARGE SCALE GENOMIC DNA]</scope>
    <source>
        <strain evidence="10 11">NCTC10184</strain>
    </source>
</reference>
<organism evidence="10 11">
    <name type="scientific">Mycoplasmopsis columbinasalis</name>
    <dbReference type="NCBI Taxonomy" id="114880"/>
    <lineage>
        <taxon>Bacteria</taxon>
        <taxon>Bacillati</taxon>
        <taxon>Mycoplasmatota</taxon>
        <taxon>Mycoplasmoidales</taxon>
        <taxon>Metamycoplasmataceae</taxon>
        <taxon>Mycoplasmopsis</taxon>
    </lineage>
</organism>
<dbReference type="NCBIfam" id="NF001750">
    <property type="entry name" value="PRK00476.1"/>
    <property type="match status" value="1"/>
</dbReference>
<gene>
    <name evidence="10" type="primary">lysS_2</name>
    <name evidence="8" type="synonym">aspS</name>
    <name evidence="10" type="ORF">NCTC10184_00163</name>
</gene>
<evidence type="ECO:0000313" key="10">
    <source>
        <dbReference type="EMBL" id="VEU77949.1"/>
    </source>
</evidence>
<evidence type="ECO:0000256" key="8">
    <source>
        <dbReference type="HAMAP-Rule" id="MF_00044"/>
    </source>
</evidence>
<dbReference type="InterPro" id="IPR045864">
    <property type="entry name" value="aa-tRNA-synth_II/BPL/LPL"/>
</dbReference>
<dbReference type="SUPFAM" id="SSF50249">
    <property type="entry name" value="Nucleic acid-binding proteins"/>
    <property type="match status" value="1"/>
</dbReference>
<dbReference type="GO" id="GO:0005737">
    <property type="term" value="C:cytoplasm"/>
    <property type="evidence" value="ECO:0007669"/>
    <property type="project" value="UniProtKB-SubCell"/>
</dbReference>
<dbReference type="SUPFAM" id="SSF55261">
    <property type="entry name" value="GAD domain-like"/>
    <property type="match status" value="1"/>
</dbReference>
<dbReference type="GO" id="GO:0003676">
    <property type="term" value="F:nucleic acid binding"/>
    <property type="evidence" value="ECO:0007669"/>
    <property type="project" value="InterPro"/>
</dbReference>
<dbReference type="KEGG" id="mcob:NCTC10184_00163"/>
<dbReference type="InterPro" id="IPR004365">
    <property type="entry name" value="NA-bd_OB_tRNA"/>
</dbReference>
<keyword evidence="11" id="KW-1185">Reference proteome</keyword>
<feature type="binding site" evidence="8">
    <location>
        <position position="166"/>
    </location>
    <ligand>
        <name>L-aspartate</name>
        <dbReference type="ChEBI" id="CHEBI:29991"/>
    </ligand>
</feature>
<dbReference type="InterPro" id="IPR004115">
    <property type="entry name" value="GAD-like_sf"/>
</dbReference>
<feature type="binding site" evidence="8">
    <location>
        <position position="220"/>
    </location>
    <ligand>
        <name>ATP</name>
        <dbReference type="ChEBI" id="CHEBI:30616"/>
    </ligand>
</feature>
<feature type="binding site" evidence="8">
    <location>
        <position position="431"/>
    </location>
    <ligand>
        <name>L-aspartate</name>
        <dbReference type="ChEBI" id="CHEBI:29991"/>
    </ligand>
</feature>